<dbReference type="Proteomes" id="UP000230543">
    <property type="component" value="Unassembled WGS sequence"/>
</dbReference>
<dbReference type="SUPFAM" id="SSF89095">
    <property type="entry name" value="GatB/YqeY motif"/>
    <property type="match status" value="1"/>
</dbReference>
<proteinExistence type="predicted"/>
<reference evidence="2" key="1">
    <citation type="submission" date="2017-09" db="EMBL/GenBank/DDBJ databases">
        <title>Depth-based differentiation of microbial function through sediment-hosted aquifers and enrichment of novel symbionts in the deep terrestrial subsurface.</title>
        <authorList>
            <person name="Probst A.J."/>
            <person name="Ladd B."/>
            <person name="Jarett J.K."/>
            <person name="Geller-Mcgrath D.E."/>
            <person name="Sieber C.M.K."/>
            <person name="Emerson J.B."/>
            <person name="Anantharaman K."/>
            <person name="Thomas B.C."/>
            <person name="Malmstrom R."/>
            <person name="Stieglmeier M."/>
            <person name="Klingl A."/>
            <person name="Woyke T."/>
            <person name="Ryan C.M."/>
            <person name="Banfield J.F."/>
        </authorList>
    </citation>
    <scope>NUCLEOTIDE SEQUENCE [LARGE SCALE GENOMIC DNA]</scope>
</reference>
<evidence type="ECO:0000313" key="2">
    <source>
        <dbReference type="Proteomes" id="UP000230543"/>
    </source>
</evidence>
<dbReference type="Gene3D" id="1.10.10.410">
    <property type="match status" value="1"/>
</dbReference>
<sequence length="146" mass="16631">MAELISRLEQDLVQALKEKNEVRLRTLRLLKSSLEKEKIAQKQALNDEEVIKVIKREAKKRQEAIMSYQQAGRDELAENEQAELKELQTYLPEEMSEQEIRAIAEKVLTSQNFSQSDFGQVMKLVMAEAGGKADGKKVSAIVKELL</sequence>
<dbReference type="Pfam" id="PF09424">
    <property type="entry name" value="YqeY"/>
    <property type="match status" value="1"/>
</dbReference>
<gene>
    <name evidence="1" type="ORF">COU22_03205</name>
</gene>
<dbReference type="GO" id="GO:0016740">
    <property type="term" value="F:transferase activity"/>
    <property type="evidence" value="ECO:0007669"/>
    <property type="project" value="UniProtKB-KW"/>
</dbReference>
<dbReference type="InterPro" id="IPR042184">
    <property type="entry name" value="YqeY/Aim41_N"/>
</dbReference>
<dbReference type="InterPro" id="IPR003789">
    <property type="entry name" value="Asn/Gln_tRNA_amidoTrase-B-like"/>
</dbReference>
<dbReference type="PANTHER" id="PTHR28055:SF1">
    <property type="entry name" value="ALTERED INHERITANCE OF MITOCHONDRIA PROTEIN 41, MITOCHONDRIAL"/>
    <property type="match status" value="1"/>
</dbReference>
<keyword evidence="1" id="KW-0808">Transferase</keyword>
<dbReference type="AlphaFoldDB" id="A0A2M6WBR7"/>
<dbReference type="InterPro" id="IPR019004">
    <property type="entry name" value="YqeY/Aim41"/>
</dbReference>
<dbReference type="EMBL" id="PFBO01000117">
    <property type="protein sequence ID" value="PIT90253.1"/>
    <property type="molecule type" value="Genomic_DNA"/>
</dbReference>
<evidence type="ECO:0000313" key="1">
    <source>
        <dbReference type="EMBL" id="PIT90253.1"/>
    </source>
</evidence>
<dbReference type="Gene3D" id="1.10.1510.10">
    <property type="entry name" value="Uncharacterised protein YqeY/AIM41 PF09424, N-terminal domain"/>
    <property type="match status" value="1"/>
</dbReference>
<comment type="caution">
    <text evidence="1">The sequence shown here is derived from an EMBL/GenBank/DDBJ whole genome shotgun (WGS) entry which is preliminary data.</text>
</comment>
<dbReference type="GO" id="GO:0016884">
    <property type="term" value="F:carbon-nitrogen ligase activity, with glutamine as amido-N-donor"/>
    <property type="evidence" value="ECO:0007669"/>
    <property type="project" value="InterPro"/>
</dbReference>
<accession>A0A2M6WBR7</accession>
<organism evidence="1 2">
    <name type="scientific">Candidatus Komeilibacteria bacterium CG10_big_fil_rev_8_21_14_0_10_41_13</name>
    <dbReference type="NCBI Taxonomy" id="1974476"/>
    <lineage>
        <taxon>Bacteria</taxon>
        <taxon>Candidatus Komeiliibacteriota</taxon>
    </lineage>
</organism>
<name>A0A2M6WBR7_9BACT</name>
<dbReference type="PANTHER" id="PTHR28055">
    <property type="entry name" value="ALTERED INHERITANCE OF MITOCHONDRIA PROTEIN 41, MITOCHONDRIAL"/>
    <property type="match status" value="1"/>
</dbReference>
<dbReference type="InterPro" id="IPR023168">
    <property type="entry name" value="GatB_Yqey_C_2"/>
</dbReference>
<protein>
    <submittedName>
        <fullName evidence="1">Glutamyl-tRNA amidotransferase</fullName>
    </submittedName>
</protein>